<evidence type="ECO:0000313" key="2">
    <source>
        <dbReference type="Proteomes" id="UP000664056"/>
    </source>
</evidence>
<dbReference type="PANTHER" id="PTHR34676">
    <property type="entry name" value="DUF4219 DOMAIN-CONTAINING PROTEIN-RELATED"/>
    <property type="match status" value="1"/>
</dbReference>
<sequence length="84" mass="9921">SPKVRWEILEVTHEGMTQVKETKINILLYDYEIFTMKENESITLMLDRFVEITNELASFGKPMLESDRVKKILSLLPKEWDSMV</sequence>
<proteinExistence type="predicted"/>
<dbReference type="Pfam" id="PF14223">
    <property type="entry name" value="Retrotran_gag_2"/>
    <property type="match status" value="1"/>
</dbReference>
<dbReference type="AlphaFoldDB" id="A0AAW4HJF7"/>
<gene>
    <name evidence="1" type="ORF">J0J18_24260</name>
</gene>
<dbReference type="EMBL" id="JAFKOQ010000255">
    <property type="protein sequence ID" value="MBN8124809.1"/>
    <property type="molecule type" value="Genomic_DNA"/>
</dbReference>
<feature type="non-terminal residue" evidence="1">
    <location>
        <position position="1"/>
    </location>
</feature>
<name>A0AAW4HJF7_VIBVL</name>
<evidence type="ECO:0000313" key="1">
    <source>
        <dbReference type="EMBL" id="MBN8124809.1"/>
    </source>
</evidence>
<evidence type="ECO:0008006" key="3">
    <source>
        <dbReference type="Google" id="ProtNLM"/>
    </source>
</evidence>
<accession>A0AAW4HJF7</accession>
<dbReference type="PANTHER" id="PTHR34676:SF17">
    <property type="entry name" value="OS06G0684500 PROTEIN"/>
    <property type="match status" value="1"/>
</dbReference>
<comment type="caution">
    <text evidence="1">The sequence shown here is derived from an EMBL/GenBank/DDBJ whole genome shotgun (WGS) entry which is preliminary data.</text>
</comment>
<feature type="non-terminal residue" evidence="1">
    <location>
        <position position="84"/>
    </location>
</feature>
<protein>
    <recommendedName>
        <fullName evidence="3">UBN2 domain-containing protein</fullName>
    </recommendedName>
</protein>
<organism evidence="1 2">
    <name type="scientific">Vibrio vulnificus</name>
    <dbReference type="NCBI Taxonomy" id="672"/>
    <lineage>
        <taxon>Bacteria</taxon>
        <taxon>Pseudomonadati</taxon>
        <taxon>Pseudomonadota</taxon>
        <taxon>Gammaproteobacteria</taxon>
        <taxon>Vibrionales</taxon>
        <taxon>Vibrionaceae</taxon>
        <taxon>Vibrio</taxon>
    </lineage>
</organism>
<dbReference type="Proteomes" id="UP000664056">
    <property type="component" value="Unassembled WGS sequence"/>
</dbReference>
<reference evidence="1" key="1">
    <citation type="submission" date="2021-03" db="EMBL/GenBank/DDBJ databases">
        <title>Study of the foodborne Vibrio vulnificus isolates from China.</title>
        <authorList>
            <person name="Zheng Z."/>
            <person name="Ye L."/>
        </authorList>
    </citation>
    <scope>NUCLEOTIDE SEQUENCE</scope>
    <source>
        <strain evidence="1">Vv1582</strain>
    </source>
</reference>